<keyword evidence="1" id="KW-1133">Transmembrane helix</keyword>
<dbReference type="GO" id="GO:0004222">
    <property type="term" value="F:metalloendopeptidase activity"/>
    <property type="evidence" value="ECO:0007669"/>
    <property type="project" value="TreeGrafter"/>
</dbReference>
<sequence length="793" mass="84390">MQVDPQFKAARDRARKRKQKRMVVQIAAAAGGCLVLLFIVGVIFLRPDGRNSGEDIATLSTDNDLVPVESADEQIVQVETGQDVPAVRLATPFVDIPGDPMILRFASKETDEVQKITGPANLDPARFGPPTSTRLAILREDLVVQESQLITALPSSREDFAFFQAQRTAAIEAVPSTPRLTDVDADADLNTVVVDDMDNSLGEALGADSDGGITTYRETKVENNTSVALIRSEASRTTIYEDVVVRLETDRTLADVLASNGLPDETLPARIAKAMPALADIQTEDKLKARTIVAARFRGPEARRELLQISVYGPDAYVGSVAKSGVSQFSVSSDPWIEADLPRLASASVPDAVQSQDFRLLDAVYSAAIRNDIPTTLVGEMIVMLSQAYDLEAVAAPGDKVTIIYAPDAKAGPSQIVFTGIKGPSGNMPCYVAPRTEQVGDIIDYGCYSATGPQGHSASTGGGFTTPVAGTLSSPFGPRHHPILRQVRLHAGVDWAAPTGTPIVAALDGKYAVIGDGGGYGNVIYINHANGLQSRYAHMSKFADAARVGKPVRAGEVIGYVGTTGRSTGPHLHFEIRRNGEPIDPFLLGHGGVVTIASGGGLTASAAVEALTNQIIQVESAGNANAKNPLSTATGLGQFIESTWLRMMRDYRPDLHSTMSRTDLLALRTDPTLSRQMVMNLARENENFLRARGHHVDAGRLYLAHFLGPAGASTALSADDNATVLSVMGANVVNANPFLRNYRISDLEAWAQRKMRGAGFVPGGAPSAPRPPPMTATVRSFIASVDEILAELG</sequence>
<dbReference type="Proteomes" id="UP000199167">
    <property type="component" value="Unassembled WGS sequence"/>
</dbReference>
<protein>
    <submittedName>
        <fullName evidence="3">Peptidase family M23</fullName>
    </submittedName>
</protein>
<dbReference type="Gene3D" id="2.70.70.10">
    <property type="entry name" value="Glucose Permease (Domain IIA)"/>
    <property type="match status" value="1"/>
</dbReference>
<dbReference type="PANTHER" id="PTHR21666:SF270">
    <property type="entry name" value="MUREIN HYDROLASE ACTIVATOR ENVC"/>
    <property type="match status" value="1"/>
</dbReference>
<dbReference type="OrthoDB" id="9805070at2"/>
<organism evidence="3 4">
    <name type="scientific">Cognatiyoonia koreensis</name>
    <dbReference type="NCBI Taxonomy" id="364200"/>
    <lineage>
        <taxon>Bacteria</taxon>
        <taxon>Pseudomonadati</taxon>
        <taxon>Pseudomonadota</taxon>
        <taxon>Alphaproteobacteria</taxon>
        <taxon>Rhodobacterales</taxon>
        <taxon>Paracoccaceae</taxon>
        <taxon>Cognatiyoonia</taxon>
    </lineage>
</organism>
<dbReference type="InterPro" id="IPR050570">
    <property type="entry name" value="Cell_wall_metabolism_enzyme"/>
</dbReference>
<evidence type="ECO:0000259" key="2">
    <source>
        <dbReference type="Pfam" id="PF01551"/>
    </source>
</evidence>
<proteinExistence type="predicted"/>
<dbReference type="InterPro" id="IPR011055">
    <property type="entry name" value="Dup_hybrid_motif"/>
</dbReference>
<accession>A0A1I0RGK8</accession>
<keyword evidence="1" id="KW-0472">Membrane</keyword>
<dbReference type="Gene3D" id="3.10.450.350">
    <property type="match status" value="1"/>
</dbReference>
<dbReference type="Pfam" id="PF01551">
    <property type="entry name" value="Peptidase_M23"/>
    <property type="match status" value="1"/>
</dbReference>
<dbReference type="EMBL" id="FOIZ01000002">
    <property type="protein sequence ID" value="SEW40043.1"/>
    <property type="molecule type" value="Genomic_DNA"/>
</dbReference>
<feature type="transmembrane region" description="Helical" evidence="1">
    <location>
        <begin position="21"/>
        <end position="45"/>
    </location>
</feature>
<keyword evidence="1" id="KW-0812">Transmembrane</keyword>
<dbReference type="CDD" id="cd12797">
    <property type="entry name" value="M23_peptidase"/>
    <property type="match status" value="1"/>
</dbReference>
<dbReference type="AlphaFoldDB" id="A0A1I0RGK8"/>
<dbReference type="STRING" id="364200.SAMN04488515_2659"/>
<dbReference type="Gene3D" id="1.10.530.10">
    <property type="match status" value="1"/>
</dbReference>
<dbReference type="SUPFAM" id="SSF51261">
    <property type="entry name" value="Duplicated hybrid motif"/>
    <property type="match status" value="1"/>
</dbReference>
<reference evidence="3 4" key="1">
    <citation type="submission" date="2016-10" db="EMBL/GenBank/DDBJ databases">
        <authorList>
            <person name="de Groot N.N."/>
        </authorList>
    </citation>
    <scope>NUCLEOTIDE SEQUENCE [LARGE SCALE GENOMIC DNA]</scope>
    <source>
        <strain evidence="3 4">DSM 17925</strain>
    </source>
</reference>
<gene>
    <name evidence="3" type="ORF">SAMN04488515_2659</name>
</gene>
<dbReference type="SUPFAM" id="SSF53955">
    <property type="entry name" value="Lysozyme-like"/>
    <property type="match status" value="1"/>
</dbReference>
<dbReference type="PANTHER" id="PTHR21666">
    <property type="entry name" value="PEPTIDASE-RELATED"/>
    <property type="match status" value="1"/>
</dbReference>
<evidence type="ECO:0000313" key="4">
    <source>
        <dbReference type="Proteomes" id="UP000199167"/>
    </source>
</evidence>
<keyword evidence="4" id="KW-1185">Reference proteome</keyword>
<dbReference type="InterPro" id="IPR016047">
    <property type="entry name" value="M23ase_b-sheet_dom"/>
</dbReference>
<name>A0A1I0RGK8_9RHOB</name>
<evidence type="ECO:0000256" key="1">
    <source>
        <dbReference type="SAM" id="Phobius"/>
    </source>
</evidence>
<dbReference type="InterPro" id="IPR023346">
    <property type="entry name" value="Lysozyme-like_dom_sf"/>
</dbReference>
<evidence type="ECO:0000313" key="3">
    <source>
        <dbReference type="EMBL" id="SEW40043.1"/>
    </source>
</evidence>
<feature type="domain" description="M23ase beta-sheet core" evidence="2">
    <location>
        <begin position="489"/>
        <end position="585"/>
    </location>
</feature>